<organism evidence="4 5">
    <name type="scientific">Cricetibacter osteomyelitidis</name>
    <dbReference type="NCBI Taxonomy" id="1521931"/>
    <lineage>
        <taxon>Bacteria</taxon>
        <taxon>Pseudomonadati</taxon>
        <taxon>Pseudomonadota</taxon>
        <taxon>Gammaproteobacteria</taxon>
        <taxon>Pasteurellales</taxon>
        <taxon>Pasteurellaceae</taxon>
        <taxon>Cricetibacter</taxon>
    </lineage>
</organism>
<evidence type="ECO:0000313" key="4">
    <source>
        <dbReference type="EMBL" id="TCP88041.1"/>
    </source>
</evidence>
<gene>
    <name evidence="4" type="ORF">EDC44_1581</name>
</gene>
<dbReference type="SUPFAM" id="SSF56024">
    <property type="entry name" value="Phospholipase D/nuclease"/>
    <property type="match status" value="1"/>
</dbReference>
<dbReference type="RefSeq" id="WP_131979806.1">
    <property type="nucleotide sequence ID" value="NZ_SLYB01000058.1"/>
</dbReference>
<evidence type="ECO:0008006" key="6">
    <source>
        <dbReference type="Google" id="ProtNLM"/>
    </source>
</evidence>
<dbReference type="InterPro" id="IPR015679">
    <property type="entry name" value="PLipase_D_fam"/>
</dbReference>
<comment type="catalytic activity">
    <reaction evidence="1">
        <text>a 1,2-diacyl-sn-glycero-3-phosphocholine + H2O = a 1,2-diacyl-sn-glycero-3-phosphate + choline + H(+)</text>
        <dbReference type="Rhea" id="RHEA:14445"/>
        <dbReference type="ChEBI" id="CHEBI:15354"/>
        <dbReference type="ChEBI" id="CHEBI:15377"/>
        <dbReference type="ChEBI" id="CHEBI:15378"/>
        <dbReference type="ChEBI" id="CHEBI:57643"/>
        <dbReference type="ChEBI" id="CHEBI:58608"/>
        <dbReference type="EC" id="3.1.4.4"/>
    </reaction>
</comment>
<evidence type="ECO:0000256" key="1">
    <source>
        <dbReference type="ARBA" id="ARBA00000798"/>
    </source>
</evidence>
<sequence>MSENNTTVVPTTKTKLCATITFNWFLSDAEKFEDDEYSKPVPATFKPLVNGKEAFGLLYDKIAAAKSSVDIAIWGFQPSMYFKRDGKSLCIGDLLIKKAMEGVKVRLLLWSMAGDIQTASEANLGGKPGVLTARSDEGVTREQVDYDTFWFYAISGELTEHQKKKEKYATQMVEGFKGATGYNEELLRKAGAYYMGEGVNKELLTAFNNSPLRTNLTYKTRKVAKQHNRYVHNELPDNARGIGFRAPSHHQKTVLIDYEEPKQAVGFVMEHNMLDNYWDDSEHSLNTRAPHLGKNCVTPMQDVSSIVTGQVLWDINYNFCQSWDRQNNTQWGTDNIET</sequence>
<dbReference type="OrthoDB" id="8828485at2"/>
<accession>A0A4R2SIT6</accession>
<comment type="caution">
    <text evidence="4">The sequence shown here is derived from an EMBL/GenBank/DDBJ whole genome shotgun (WGS) entry which is preliminary data.</text>
</comment>
<keyword evidence="3" id="KW-0443">Lipid metabolism</keyword>
<reference evidence="4 5" key="1">
    <citation type="submission" date="2019-03" db="EMBL/GenBank/DDBJ databases">
        <title>Genomic Encyclopedia of Type Strains, Phase IV (KMG-IV): sequencing the most valuable type-strain genomes for metagenomic binning, comparative biology and taxonomic classification.</title>
        <authorList>
            <person name="Goeker M."/>
        </authorList>
    </citation>
    <scope>NUCLEOTIDE SEQUENCE [LARGE SCALE GENOMIC DNA]</scope>
    <source>
        <strain evidence="4 5">DSM 28404</strain>
    </source>
</reference>
<dbReference type="GO" id="GO:0009395">
    <property type="term" value="P:phospholipid catabolic process"/>
    <property type="evidence" value="ECO:0007669"/>
    <property type="project" value="TreeGrafter"/>
</dbReference>
<dbReference type="EMBL" id="SLYB01000058">
    <property type="protein sequence ID" value="TCP88041.1"/>
    <property type="molecule type" value="Genomic_DNA"/>
</dbReference>
<feature type="non-terminal residue" evidence="4">
    <location>
        <position position="338"/>
    </location>
</feature>
<dbReference type="PANTHER" id="PTHR18896:SF76">
    <property type="entry name" value="PHOSPHOLIPASE"/>
    <property type="match status" value="1"/>
</dbReference>
<keyword evidence="5" id="KW-1185">Reference proteome</keyword>
<proteinExistence type="predicted"/>
<evidence type="ECO:0000256" key="3">
    <source>
        <dbReference type="ARBA" id="ARBA00023098"/>
    </source>
</evidence>
<name>A0A4R2SIT6_9PAST</name>
<dbReference type="Proteomes" id="UP000295763">
    <property type="component" value="Unassembled WGS sequence"/>
</dbReference>
<dbReference type="PANTHER" id="PTHR18896">
    <property type="entry name" value="PHOSPHOLIPASE D"/>
    <property type="match status" value="1"/>
</dbReference>
<dbReference type="AlphaFoldDB" id="A0A4R2SIT6"/>
<dbReference type="GO" id="GO:0004630">
    <property type="term" value="F:phospholipase D activity"/>
    <property type="evidence" value="ECO:0007669"/>
    <property type="project" value="UniProtKB-EC"/>
</dbReference>
<evidence type="ECO:0000313" key="5">
    <source>
        <dbReference type="Proteomes" id="UP000295763"/>
    </source>
</evidence>
<protein>
    <recommendedName>
        <fullName evidence="6">Phospholipase D-like protein</fullName>
    </recommendedName>
</protein>
<keyword evidence="2" id="KW-0677">Repeat</keyword>
<evidence type="ECO:0000256" key="2">
    <source>
        <dbReference type="ARBA" id="ARBA00022737"/>
    </source>
</evidence>
<dbReference type="Gene3D" id="3.30.870.10">
    <property type="entry name" value="Endonuclease Chain A"/>
    <property type="match status" value="1"/>
</dbReference>